<accession>A0A1G8Q0E5</accession>
<evidence type="ECO:0000313" key="2">
    <source>
        <dbReference type="EMBL" id="SDI98153.1"/>
    </source>
</evidence>
<dbReference type="AlphaFoldDB" id="A0A1G8Q0E5"/>
<feature type="compositionally biased region" description="Polar residues" evidence="1">
    <location>
        <begin position="1"/>
        <end position="21"/>
    </location>
</feature>
<name>A0A1G8Q0E5_9MICC</name>
<sequence>MKKLSTTSWKIQAASPSTTARTGFHCPGNGLWRPEDGAADPVFIFEGSLMPASGGVSTVWHLVREPQR</sequence>
<dbReference type="OrthoDB" id="4947262at2"/>
<dbReference type="RefSeq" id="WP_074588471.1">
    <property type="nucleotide sequence ID" value="NZ_FNEI01000006.1"/>
</dbReference>
<dbReference type="Proteomes" id="UP000182130">
    <property type="component" value="Unassembled WGS sequence"/>
</dbReference>
<evidence type="ECO:0000256" key="1">
    <source>
        <dbReference type="SAM" id="MobiDB-lite"/>
    </source>
</evidence>
<proteinExistence type="predicted"/>
<gene>
    <name evidence="2" type="ORF">SAMN05216555_10623</name>
</gene>
<organism evidence="2 3">
    <name type="scientific">Arthrobacter cupressi</name>
    <dbReference type="NCBI Taxonomy" id="1045773"/>
    <lineage>
        <taxon>Bacteria</taxon>
        <taxon>Bacillati</taxon>
        <taxon>Actinomycetota</taxon>
        <taxon>Actinomycetes</taxon>
        <taxon>Micrococcales</taxon>
        <taxon>Micrococcaceae</taxon>
        <taxon>Arthrobacter</taxon>
    </lineage>
</organism>
<dbReference type="EMBL" id="FNEI01000006">
    <property type="protein sequence ID" value="SDI98153.1"/>
    <property type="molecule type" value="Genomic_DNA"/>
</dbReference>
<feature type="region of interest" description="Disordered" evidence="1">
    <location>
        <begin position="1"/>
        <end position="23"/>
    </location>
</feature>
<reference evidence="3" key="1">
    <citation type="submission" date="2016-10" db="EMBL/GenBank/DDBJ databases">
        <authorList>
            <person name="Varghese N."/>
            <person name="Submissions S."/>
        </authorList>
    </citation>
    <scope>NUCLEOTIDE SEQUENCE [LARGE SCALE GENOMIC DNA]</scope>
    <source>
        <strain evidence="3">CGMCC 1.10783</strain>
    </source>
</reference>
<keyword evidence="3" id="KW-1185">Reference proteome</keyword>
<protein>
    <submittedName>
        <fullName evidence="2">Uncharacterized protein</fullName>
    </submittedName>
</protein>
<evidence type="ECO:0000313" key="3">
    <source>
        <dbReference type="Proteomes" id="UP000182130"/>
    </source>
</evidence>